<dbReference type="RefSeq" id="XP_018018001.1">
    <property type="nucleotide sequence ID" value="XM_018162512.2"/>
</dbReference>
<dbReference type="Gene3D" id="4.10.640.40">
    <property type="entry name" value="Cytoplasmic polyadenylation element-binding protein, ZZ domain"/>
    <property type="match status" value="1"/>
</dbReference>
<dbReference type="InterPro" id="IPR038446">
    <property type="entry name" value="CEBP_ZZ_sf"/>
</dbReference>
<dbReference type="GeneID" id="108674550"/>
<dbReference type="InterPro" id="IPR000504">
    <property type="entry name" value="RRM_dom"/>
</dbReference>
<dbReference type="SUPFAM" id="SSF54928">
    <property type="entry name" value="RNA-binding domain, RBD"/>
    <property type="match status" value="1"/>
</dbReference>
<feature type="compositionally biased region" description="Basic and acidic residues" evidence="6">
    <location>
        <begin position="144"/>
        <end position="153"/>
    </location>
</feature>
<feature type="domain" description="RRM" evidence="7">
    <location>
        <begin position="436"/>
        <end position="523"/>
    </location>
</feature>
<dbReference type="GO" id="GO:0003730">
    <property type="term" value="F:mRNA 3'-UTR binding"/>
    <property type="evidence" value="ECO:0007669"/>
    <property type="project" value="InterPro"/>
</dbReference>
<dbReference type="PANTHER" id="PTHR12566:SF9">
    <property type="entry name" value="CYTOPLASMIC POLYADENYLATION ELEMENT-BINDING PROTEIN 1"/>
    <property type="match status" value="1"/>
</dbReference>
<proteinExistence type="inferred from homology"/>
<dbReference type="GO" id="GO:0008135">
    <property type="term" value="F:translation factor activity, RNA binding"/>
    <property type="evidence" value="ECO:0007669"/>
    <property type="project" value="TreeGrafter"/>
</dbReference>
<feature type="compositionally biased region" description="Low complexity" evidence="6">
    <location>
        <begin position="156"/>
        <end position="172"/>
    </location>
</feature>
<sequence length="689" mass="73990">MPHQSYPTGDDATSANLSALLQINSFLNNTLDLRNIAPQSTASSNSIDSLWSNLVAGNDVGHKNQTIPRSKAHSVGSGAGVDVCHLRQLLNGSGHYYANGEHCTTPAAASCVAQGLSCNSAGPLSSTNGAVFNYNSLPQQFPKHAPESMRSKVEYSSGSSNSSCGGHSPPSMGGSGASVNSPGAGSSQFHYSSPSGQRGRLSVVSEPGSPSLDDAILMGIQNHRQQQQQQQEKLDSSEKYTDINLNNLLESLNLSSTSASSGRAPLNGSIAGQSLSLGPSNTSLSSNPQLSSSMSNYSLGQGVDLSQLTQFQNSLSSSAGWGRRALDPQTPYTSLSYARGGYHNGLSASGNSSGNSSGIMSGMSGTGPSSSPSPNTLDILSSLERSSLSSFLSGQDPYSIEKAAKMHRTAAAVCEATCTWSGQLPVRVHKNPFYSCKVFLGGVPWDVTEAALRQTFAHFGNIQVEWPGKENSANPPKGYVYILFDNEKQVKSLLSSCSQDFSNGGNYYFKISSRRMRQKEVQVIPWVMSDSNYVRCPSYQLDPHKTVFIGALHGMLSAEALANIINDLFGGVVYAGIDTDKHKYPIGSGRITFNNLQSYRKAVRAAFVEIKTPKFTKKVQIDPYLADSLCQMCGMQQGPYFCRDETCFKYFCRTCWLVTPHHQTPSAGCHKPLMRNSKLRTQTRLNMLV</sequence>
<evidence type="ECO:0000313" key="10">
    <source>
        <dbReference type="RefSeq" id="XP_047738652.1"/>
    </source>
</evidence>
<dbReference type="PROSITE" id="PS50102">
    <property type="entry name" value="RRM"/>
    <property type="match status" value="2"/>
</dbReference>
<evidence type="ECO:0000256" key="2">
    <source>
        <dbReference type="ARBA" id="ARBA00022737"/>
    </source>
</evidence>
<dbReference type="Proteomes" id="UP000694843">
    <property type="component" value="Unplaced"/>
</dbReference>
<feature type="domain" description="RRM" evidence="7">
    <location>
        <begin position="545"/>
        <end position="626"/>
    </location>
</feature>
<dbReference type="Pfam" id="PF16366">
    <property type="entry name" value="CEBP_ZZ"/>
    <property type="match status" value="1"/>
</dbReference>
<dbReference type="Pfam" id="PF16367">
    <property type="entry name" value="RRM_7"/>
    <property type="match status" value="1"/>
</dbReference>
<evidence type="ECO:0000259" key="7">
    <source>
        <dbReference type="PROSITE" id="PS50102"/>
    </source>
</evidence>
<evidence type="ECO:0000313" key="8">
    <source>
        <dbReference type="Proteomes" id="UP000694843"/>
    </source>
</evidence>
<comment type="similarity">
    <text evidence="1">Belongs to the RRM CPEB family.</text>
</comment>
<keyword evidence="3" id="KW-0810">Translation regulation</keyword>
<accession>A0A8B7NYP5</accession>
<dbReference type="InterPro" id="IPR032292">
    <property type="entry name" value="CEBP1_N"/>
</dbReference>
<gene>
    <name evidence="9 10" type="primary">LOC108674550</name>
</gene>
<dbReference type="InterPro" id="IPR034819">
    <property type="entry name" value="CPEB"/>
</dbReference>
<dbReference type="CDD" id="cd19757">
    <property type="entry name" value="Bbox1"/>
    <property type="match status" value="1"/>
</dbReference>
<dbReference type="GO" id="GO:0005737">
    <property type="term" value="C:cytoplasm"/>
    <property type="evidence" value="ECO:0007669"/>
    <property type="project" value="TreeGrafter"/>
</dbReference>
<dbReference type="InterPro" id="IPR012677">
    <property type="entry name" value="Nucleotide-bd_a/b_plait_sf"/>
</dbReference>
<dbReference type="CTD" id="42752"/>
<evidence type="ECO:0000313" key="9">
    <source>
        <dbReference type="RefSeq" id="XP_018018001.1"/>
    </source>
</evidence>
<dbReference type="GO" id="GO:0043005">
    <property type="term" value="C:neuron projection"/>
    <property type="evidence" value="ECO:0007669"/>
    <property type="project" value="TreeGrafter"/>
</dbReference>
<evidence type="ECO:0000256" key="1">
    <source>
        <dbReference type="ARBA" id="ARBA00010347"/>
    </source>
</evidence>
<keyword evidence="8" id="KW-1185">Reference proteome</keyword>
<evidence type="ECO:0000256" key="4">
    <source>
        <dbReference type="ARBA" id="ARBA00022884"/>
    </source>
</evidence>
<dbReference type="GO" id="GO:0043022">
    <property type="term" value="F:ribosome binding"/>
    <property type="evidence" value="ECO:0007669"/>
    <property type="project" value="TreeGrafter"/>
</dbReference>
<dbReference type="GO" id="GO:0005634">
    <property type="term" value="C:nucleus"/>
    <property type="evidence" value="ECO:0007669"/>
    <property type="project" value="TreeGrafter"/>
</dbReference>
<keyword evidence="2" id="KW-0677">Repeat</keyword>
<dbReference type="InterPro" id="IPR035979">
    <property type="entry name" value="RBD_domain_sf"/>
</dbReference>
<dbReference type="CDD" id="cd12725">
    <property type="entry name" value="RRM2_CPEB1"/>
    <property type="match status" value="1"/>
</dbReference>
<evidence type="ECO:0000256" key="5">
    <source>
        <dbReference type="PROSITE-ProRule" id="PRU00176"/>
    </source>
</evidence>
<reference evidence="9" key="1">
    <citation type="submission" date="2023-09" db="UniProtKB">
        <authorList>
            <consortium name="RefSeq"/>
        </authorList>
    </citation>
    <scope>IDENTIFICATION</scope>
    <source>
        <tissue evidence="9 10">Whole organism</tissue>
    </source>
</reference>
<dbReference type="RefSeq" id="XP_047738652.1">
    <property type="nucleotide sequence ID" value="XM_047882696.1"/>
</dbReference>
<dbReference type="SMART" id="SM00360">
    <property type="entry name" value="RRM"/>
    <property type="match status" value="2"/>
</dbReference>
<dbReference type="GO" id="GO:0000900">
    <property type="term" value="F:mRNA regulatory element binding translation repressor activity"/>
    <property type="evidence" value="ECO:0007669"/>
    <property type="project" value="TreeGrafter"/>
</dbReference>
<feature type="region of interest" description="Disordered" evidence="6">
    <location>
        <begin position="141"/>
        <end position="214"/>
    </location>
</feature>
<dbReference type="CDD" id="cd12723">
    <property type="entry name" value="RRM1_CPEB1"/>
    <property type="match status" value="1"/>
</dbReference>
<dbReference type="InterPro" id="IPR032296">
    <property type="entry name" value="CEBP_ZZ"/>
</dbReference>
<dbReference type="GO" id="GO:2000766">
    <property type="term" value="P:negative regulation of cytoplasmic translation"/>
    <property type="evidence" value="ECO:0007669"/>
    <property type="project" value="TreeGrafter"/>
</dbReference>
<evidence type="ECO:0000256" key="6">
    <source>
        <dbReference type="SAM" id="MobiDB-lite"/>
    </source>
</evidence>
<dbReference type="AlphaFoldDB" id="A0A8B7NYP5"/>
<dbReference type="FunFam" id="3.30.70.330:FF:000086">
    <property type="entry name" value="Putative Cytoplasmic polyadenylation element-binding protein 1"/>
    <property type="match status" value="1"/>
</dbReference>
<dbReference type="Pfam" id="PF16368">
    <property type="entry name" value="CEBP1_N"/>
    <property type="match status" value="1"/>
</dbReference>
<evidence type="ECO:0000256" key="3">
    <source>
        <dbReference type="ARBA" id="ARBA00022845"/>
    </source>
</evidence>
<keyword evidence="4 5" id="KW-0694">RNA-binding</keyword>
<dbReference type="PANTHER" id="PTHR12566">
    <property type="entry name" value="CYTOPLASMIC POLYADENYLATION ELEMENT BINDING PROTEIN CPEB"/>
    <property type="match status" value="1"/>
</dbReference>
<dbReference type="InterPro" id="IPR034977">
    <property type="entry name" value="CPEB1_RRM1"/>
</dbReference>
<organism evidence="9">
    <name type="scientific">Hyalella azteca</name>
    <name type="common">Amphipod</name>
    <dbReference type="NCBI Taxonomy" id="294128"/>
    <lineage>
        <taxon>Eukaryota</taxon>
        <taxon>Metazoa</taxon>
        <taxon>Ecdysozoa</taxon>
        <taxon>Arthropoda</taxon>
        <taxon>Crustacea</taxon>
        <taxon>Multicrustacea</taxon>
        <taxon>Malacostraca</taxon>
        <taxon>Eumalacostraca</taxon>
        <taxon>Peracarida</taxon>
        <taxon>Amphipoda</taxon>
        <taxon>Senticaudata</taxon>
        <taxon>Talitrida</taxon>
        <taxon>Talitroidea</taxon>
        <taxon>Hyalellidae</taxon>
        <taxon>Hyalella</taxon>
    </lineage>
</organism>
<dbReference type="FunFam" id="3.30.70.330:FF:000054">
    <property type="entry name" value="Cytoplasmic polyadenylation element-binding protein 1"/>
    <property type="match status" value="1"/>
</dbReference>
<dbReference type="GO" id="GO:0045202">
    <property type="term" value="C:synapse"/>
    <property type="evidence" value="ECO:0007669"/>
    <property type="project" value="TreeGrafter"/>
</dbReference>
<protein>
    <submittedName>
        <fullName evidence="9 10">Cytoplasmic polyadenylation element-binding protein 1 isoform X1</fullName>
    </submittedName>
</protein>
<dbReference type="OrthoDB" id="10033548at2759"/>
<dbReference type="Gene3D" id="3.30.70.330">
    <property type="match status" value="2"/>
</dbReference>
<dbReference type="KEGG" id="hazt:108674550"/>
<feature type="compositionally biased region" description="Polar residues" evidence="6">
    <location>
        <begin position="179"/>
        <end position="196"/>
    </location>
</feature>
<feature type="region of interest" description="Disordered" evidence="6">
    <location>
        <begin position="348"/>
        <end position="375"/>
    </location>
</feature>
<name>A0A8B7NYP5_HYAAZ</name>